<dbReference type="GO" id="GO:0022008">
    <property type="term" value="P:neurogenesis"/>
    <property type="evidence" value="ECO:0007669"/>
    <property type="project" value="TreeGrafter"/>
</dbReference>
<feature type="domain" description="BACK" evidence="1">
    <location>
        <begin position="262"/>
        <end position="364"/>
    </location>
</feature>
<dbReference type="GO" id="GO:0005829">
    <property type="term" value="C:cytosol"/>
    <property type="evidence" value="ECO:0007669"/>
    <property type="project" value="TreeGrafter"/>
</dbReference>
<dbReference type="SMART" id="SM00875">
    <property type="entry name" value="BACK"/>
    <property type="match status" value="1"/>
</dbReference>
<gene>
    <name evidence="2" type="primary">Btbd6</name>
    <name evidence="2" type="ORF">G6Z78_0003778</name>
</gene>
<accession>A0A836EGL1</accession>
<dbReference type="Gene3D" id="3.30.710.10">
    <property type="entry name" value="Potassium Channel Kv1.1, Chain A"/>
    <property type="match status" value="1"/>
</dbReference>
<dbReference type="Pfam" id="PF07707">
    <property type="entry name" value="BACK"/>
    <property type="match status" value="1"/>
</dbReference>
<dbReference type="Gene3D" id="1.25.40.420">
    <property type="match status" value="1"/>
</dbReference>
<dbReference type="SUPFAM" id="SSF54695">
    <property type="entry name" value="POZ domain"/>
    <property type="match status" value="1"/>
</dbReference>
<dbReference type="InterPro" id="IPR011705">
    <property type="entry name" value="BACK"/>
</dbReference>
<evidence type="ECO:0000313" key="2">
    <source>
        <dbReference type="EMBL" id="KAG5306389.1"/>
    </source>
</evidence>
<reference evidence="2" key="1">
    <citation type="submission" date="2020-02" db="EMBL/GenBank/DDBJ databases">
        <title>Relaxed selection underlies rapid genomic changes in the transitions from sociality to social parasitism in ants.</title>
        <authorList>
            <person name="Bi X."/>
        </authorList>
    </citation>
    <scope>NUCLEOTIDE SEQUENCE</scope>
    <source>
        <strain evidence="2">BGI-DK2014c</strain>
        <tissue evidence="2">Whole body</tissue>
    </source>
</reference>
<comment type="caution">
    <text evidence="2">The sequence shown here is derived from an EMBL/GenBank/DDBJ whole genome shotgun (WGS) entry which is preliminary data.</text>
</comment>
<dbReference type="PANTHER" id="PTHR45774">
    <property type="entry name" value="BTB/POZ DOMAIN-CONTAINING"/>
    <property type="match status" value="1"/>
</dbReference>
<name>A0A836EGL1_9HYME</name>
<dbReference type="Proteomes" id="UP000668214">
    <property type="component" value="Unassembled WGS sequence"/>
</dbReference>
<dbReference type="EMBL" id="JAANIA010002973">
    <property type="protein sequence ID" value="KAG5306389.1"/>
    <property type="molecule type" value="Genomic_DNA"/>
</dbReference>
<dbReference type="AlphaFoldDB" id="A0A836EGL1"/>
<keyword evidence="3" id="KW-1185">Reference proteome</keyword>
<sequence length="467" mass="52681">MEKLRAFVLREKCAKKQSDGNRDTGLLIDNVVAYAKTKRSRMSGSNSQFSRIQTKSWRGKSQGLQCKIYSRILISPLTTKTSHENFPDMSRIPLMEPESGLQVTEGRNIVMLEAGLPGDSWTYSVERERLARRSEWCRAMLTGSLAPPLTHSPPLLRLQHVDKRAFDYFLKYLHDEPVNFISVITARVTLNAAHEYLCPGLARLAIVYLEKHLTPSTVLEIYQGLGLYANELREGDSDFQNVIDRSSNLPSTPSPPGDEGSIIAAMCTDLLLKCLTVIDSNPVKVLQQEYFEELTAQEVSQLAHRDTLNITSESILFNALDRWAAAECRRRGTEPLPVNKRAVLSDDVCFSVRYLLMNDREFVSGPMASGILTNEECVHIVSKILRHPEDPKNESVRSSAAVHPTRLSNAPRIAYKRENQDCNVLRPGKKERQDNRKNRRRECASQGHKACARIGNCLIRILACVFD</sequence>
<evidence type="ECO:0000313" key="3">
    <source>
        <dbReference type="Proteomes" id="UP000668214"/>
    </source>
</evidence>
<protein>
    <submittedName>
        <fullName evidence="2">BTBD6 protein</fullName>
    </submittedName>
</protein>
<feature type="non-terminal residue" evidence="2">
    <location>
        <position position="1"/>
    </location>
</feature>
<evidence type="ECO:0000259" key="1">
    <source>
        <dbReference type="SMART" id="SM00875"/>
    </source>
</evidence>
<feature type="non-terminal residue" evidence="2">
    <location>
        <position position="467"/>
    </location>
</feature>
<proteinExistence type="predicted"/>
<dbReference type="PANTHER" id="PTHR45774:SF4">
    <property type="entry name" value="AXUNDEAD, ISOFORM F"/>
    <property type="match status" value="1"/>
</dbReference>
<dbReference type="InterPro" id="IPR011333">
    <property type="entry name" value="SKP1/BTB/POZ_sf"/>
</dbReference>
<organism evidence="2 3">
    <name type="scientific">Pseudoatta argentina</name>
    <dbReference type="NCBI Taxonomy" id="621737"/>
    <lineage>
        <taxon>Eukaryota</taxon>
        <taxon>Metazoa</taxon>
        <taxon>Ecdysozoa</taxon>
        <taxon>Arthropoda</taxon>
        <taxon>Hexapoda</taxon>
        <taxon>Insecta</taxon>
        <taxon>Pterygota</taxon>
        <taxon>Neoptera</taxon>
        <taxon>Endopterygota</taxon>
        <taxon>Hymenoptera</taxon>
        <taxon>Apocrita</taxon>
        <taxon>Aculeata</taxon>
        <taxon>Formicoidea</taxon>
        <taxon>Formicidae</taxon>
        <taxon>Myrmicinae</taxon>
        <taxon>Pseudoatta</taxon>
    </lineage>
</organism>